<dbReference type="STRING" id="1522189.A0A316VN23"/>
<dbReference type="GO" id="GO:0031087">
    <property type="term" value="P:deadenylation-independent decapping of nuclear-transcribed mRNA"/>
    <property type="evidence" value="ECO:0007669"/>
    <property type="project" value="TreeGrafter"/>
</dbReference>
<feature type="non-terminal residue" evidence="5">
    <location>
        <position position="1"/>
    </location>
</feature>
<protein>
    <submittedName>
        <fullName evidence="5">PH domain-like protein</fullName>
    </submittedName>
</protein>
<keyword evidence="6" id="KW-1185">Reference proteome</keyword>
<dbReference type="GO" id="GO:0008047">
    <property type="term" value="F:enzyme activator activity"/>
    <property type="evidence" value="ECO:0007669"/>
    <property type="project" value="InterPro"/>
</dbReference>
<dbReference type="Pfam" id="PF06058">
    <property type="entry name" value="DCP1"/>
    <property type="match status" value="1"/>
</dbReference>
<dbReference type="InterPro" id="IPR011993">
    <property type="entry name" value="PH-like_dom_sf"/>
</dbReference>
<dbReference type="EMBL" id="KZ819554">
    <property type="protein sequence ID" value="PWN38710.1"/>
    <property type="molecule type" value="Genomic_DNA"/>
</dbReference>
<dbReference type="GO" id="GO:0006397">
    <property type="term" value="P:mRNA processing"/>
    <property type="evidence" value="ECO:0007669"/>
    <property type="project" value="UniProtKB-KW"/>
</dbReference>
<evidence type="ECO:0000313" key="5">
    <source>
        <dbReference type="EMBL" id="PWN38710.1"/>
    </source>
</evidence>
<dbReference type="GeneID" id="37033354"/>
<dbReference type="OrthoDB" id="440673at2759"/>
<gene>
    <name evidence="5" type="ORF">IE81DRAFT_278160</name>
</gene>
<dbReference type="CDD" id="cd09804">
    <property type="entry name" value="Dcp1"/>
    <property type="match status" value="1"/>
</dbReference>
<reference evidence="5 6" key="1">
    <citation type="journal article" date="2018" name="Mol. Biol. Evol.">
        <title>Broad Genomic Sampling Reveals a Smut Pathogenic Ancestry of the Fungal Clade Ustilaginomycotina.</title>
        <authorList>
            <person name="Kijpornyongpan T."/>
            <person name="Mondo S.J."/>
            <person name="Barry K."/>
            <person name="Sandor L."/>
            <person name="Lee J."/>
            <person name="Lipzen A."/>
            <person name="Pangilinan J."/>
            <person name="LaButti K."/>
            <person name="Hainaut M."/>
            <person name="Henrissat B."/>
            <person name="Grigoriev I.V."/>
            <person name="Spatafora J.W."/>
            <person name="Aime M.C."/>
        </authorList>
    </citation>
    <scope>NUCLEOTIDE SEQUENCE [LARGE SCALE GENOMIC DNA]</scope>
    <source>
        <strain evidence="5 6">MCA 4658</strain>
    </source>
</reference>
<dbReference type="RefSeq" id="XP_025365870.1">
    <property type="nucleotide sequence ID" value="XM_025511484.1"/>
</dbReference>
<keyword evidence="4" id="KW-0507">mRNA processing</keyword>
<evidence type="ECO:0000256" key="4">
    <source>
        <dbReference type="ARBA" id="ARBA00022664"/>
    </source>
</evidence>
<comment type="similarity">
    <text evidence="2">Belongs to the DCP1 family.</text>
</comment>
<organism evidence="5 6">
    <name type="scientific">Ceraceosorus guamensis</name>
    <dbReference type="NCBI Taxonomy" id="1522189"/>
    <lineage>
        <taxon>Eukaryota</taxon>
        <taxon>Fungi</taxon>
        <taxon>Dikarya</taxon>
        <taxon>Basidiomycota</taxon>
        <taxon>Ustilaginomycotina</taxon>
        <taxon>Exobasidiomycetes</taxon>
        <taxon>Ceraceosorales</taxon>
        <taxon>Ceraceosoraceae</taxon>
        <taxon>Ceraceosorus</taxon>
    </lineage>
</organism>
<dbReference type="GO" id="GO:0003729">
    <property type="term" value="F:mRNA binding"/>
    <property type="evidence" value="ECO:0007669"/>
    <property type="project" value="TreeGrafter"/>
</dbReference>
<dbReference type="InParanoid" id="A0A316VN23"/>
<dbReference type="SUPFAM" id="SSF50729">
    <property type="entry name" value="PH domain-like"/>
    <property type="match status" value="1"/>
</dbReference>
<evidence type="ECO:0000256" key="3">
    <source>
        <dbReference type="ARBA" id="ARBA00022490"/>
    </source>
</evidence>
<evidence type="ECO:0000256" key="2">
    <source>
        <dbReference type="ARBA" id="ARBA00008778"/>
    </source>
</evidence>
<keyword evidence="3" id="KW-0963">Cytoplasm</keyword>
<sequence length="129" mass="14844">RQAFNMKVLSRYDPHAVSLLQSTSFVVLYTYDEPSSAWSKTSIEGPLFIYSRSSSPTYGLFVLNRNGMDNFIATLGERDEVDCNEGFFIYRPAAEEGQEEEEESSRTYGIWIFEEEQRDTLGQELVRCV</sequence>
<dbReference type="Proteomes" id="UP000245783">
    <property type="component" value="Unassembled WGS sequence"/>
</dbReference>
<dbReference type="GO" id="GO:0000290">
    <property type="term" value="P:deadenylation-dependent decapping of nuclear-transcribed mRNA"/>
    <property type="evidence" value="ECO:0007669"/>
    <property type="project" value="InterPro"/>
</dbReference>
<dbReference type="PANTHER" id="PTHR16290">
    <property type="entry name" value="TRANSCRIPTION FACTOR SMIF DECAPPING ENZYME DCP1"/>
    <property type="match status" value="1"/>
</dbReference>
<comment type="subcellular location">
    <subcellularLocation>
        <location evidence="1">Cytoplasm</location>
    </subcellularLocation>
</comment>
<dbReference type="PANTHER" id="PTHR16290:SF0">
    <property type="entry name" value="DECAPPING PROTEIN 1, ISOFORM A"/>
    <property type="match status" value="1"/>
</dbReference>
<accession>A0A316VN23</accession>
<proteinExistence type="inferred from homology"/>
<dbReference type="GO" id="GO:0000932">
    <property type="term" value="C:P-body"/>
    <property type="evidence" value="ECO:0007669"/>
    <property type="project" value="TreeGrafter"/>
</dbReference>
<dbReference type="Gene3D" id="2.30.29.30">
    <property type="entry name" value="Pleckstrin-homology domain (PH domain)/Phosphotyrosine-binding domain (PTB)"/>
    <property type="match status" value="1"/>
</dbReference>
<dbReference type="InterPro" id="IPR010334">
    <property type="entry name" value="Dcp1"/>
</dbReference>
<evidence type="ECO:0000256" key="1">
    <source>
        <dbReference type="ARBA" id="ARBA00004496"/>
    </source>
</evidence>
<feature type="non-terminal residue" evidence="5">
    <location>
        <position position="129"/>
    </location>
</feature>
<name>A0A316VN23_9BASI</name>
<evidence type="ECO:0000313" key="6">
    <source>
        <dbReference type="Proteomes" id="UP000245783"/>
    </source>
</evidence>
<dbReference type="AlphaFoldDB" id="A0A316VN23"/>